<dbReference type="Proteomes" id="UP001251528">
    <property type="component" value="Unassembled WGS sequence"/>
</dbReference>
<feature type="transmembrane region" description="Helical" evidence="1">
    <location>
        <begin position="190"/>
        <end position="208"/>
    </location>
</feature>
<gene>
    <name evidence="2" type="ORF">QQS21_007946</name>
</gene>
<sequence>MDNVDGAQSSFTARRILRRAGNVISKAGFFVWKWSVPYRNKNIPQDDVYAAIWKTELHETCIRSALHGVFPDIALDQLPVQEEHVRQLLRQRLPPIYDTQEGANEKEIHQTRMWEQEPEEAWSHIPQKIRYILAAVNAKNMEAKLQLLSEEEYHPSHGLGAILRHKSAVRKTFRMWRLGFSAAVSRTERIGANVFFLFLIFTSVYPNVAAGYLDERSYNQRSIGSRIMSLFQLFFLWTFPYHSLWLLFNWSLERLLGGLVGSTVYAFVAIFPAVKVANKEPWFRTMILVLTIAWQMGVQFSPTVRDYIVRLLTRYQMSRLRRSGRNGEAYWVSVDKAVHGELCSLEGYNERQSKPGAISEPWQNVPIKVRTERYIRFTRYYKFGRAADQLICLLKDDMEGIVNTYEDYLLSAKSLPDEEPPEKASKSHVEPRGPKLTLVLIDVAVFAYVCYSFWSQPFTFNTVVAYSAVVVFKQTIVLCKRYQTVANASRLFTNMVAFNIWGIFLVSLPVTVDKNVLENNGNWVALTLAMVIATNFLTEPIAPLLLVITEKMAAGVIWIENLLKR</sequence>
<feature type="transmembrane region" description="Helical" evidence="1">
    <location>
        <begin position="523"/>
        <end position="548"/>
    </location>
</feature>
<dbReference type="EMBL" id="JASWJB010000172">
    <property type="protein sequence ID" value="KAK2594345.1"/>
    <property type="molecule type" value="Genomic_DNA"/>
</dbReference>
<keyword evidence="1" id="KW-0812">Transmembrane</keyword>
<keyword evidence="1" id="KW-1133">Transmembrane helix</keyword>
<organism evidence="2 3">
    <name type="scientific">Conoideocrella luteorostrata</name>
    <dbReference type="NCBI Taxonomy" id="1105319"/>
    <lineage>
        <taxon>Eukaryota</taxon>
        <taxon>Fungi</taxon>
        <taxon>Dikarya</taxon>
        <taxon>Ascomycota</taxon>
        <taxon>Pezizomycotina</taxon>
        <taxon>Sordariomycetes</taxon>
        <taxon>Hypocreomycetidae</taxon>
        <taxon>Hypocreales</taxon>
        <taxon>Clavicipitaceae</taxon>
        <taxon>Conoideocrella</taxon>
    </lineage>
</organism>
<keyword evidence="3" id="KW-1185">Reference proteome</keyword>
<feature type="transmembrane region" description="Helical" evidence="1">
    <location>
        <begin position="491"/>
        <end position="511"/>
    </location>
</feature>
<dbReference type="AlphaFoldDB" id="A0AAJ0FZ26"/>
<proteinExistence type="predicted"/>
<protein>
    <submittedName>
        <fullName evidence="2">Uncharacterized protein</fullName>
    </submittedName>
</protein>
<feature type="transmembrane region" description="Helical" evidence="1">
    <location>
        <begin position="460"/>
        <end position="479"/>
    </location>
</feature>
<accession>A0AAJ0FZ26</accession>
<feature type="transmembrane region" description="Helical" evidence="1">
    <location>
        <begin position="286"/>
        <end position="308"/>
    </location>
</feature>
<keyword evidence="1" id="KW-0472">Membrane</keyword>
<feature type="transmembrane region" description="Helical" evidence="1">
    <location>
        <begin position="228"/>
        <end position="248"/>
    </location>
</feature>
<reference evidence="2" key="1">
    <citation type="submission" date="2023-06" db="EMBL/GenBank/DDBJ databases">
        <title>Conoideocrella luteorostrata (Hypocreales: Clavicipitaceae), a potential biocontrol fungus for elongate hemlock scale in United States Christmas tree production areas.</title>
        <authorList>
            <person name="Barrett H."/>
            <person name="Lovett B."/>
            <person name="Macias A.M."/>
            <person name="Stajich J.E."/>
            <person name="Kasson M.T."/>
        </authorList>
    </citation>
    <scope>NUCLEOTIDE SEQUENCE</scope>
    <source>
        <strain evidence="2">ARSEF 14590</strain>
    </source>
</reference>
<evidence type="ECO:0000313" key="2">
    <source>
        <dbReference type="EMBL" id="KAK2594345.1"/>
    </source>
</evidence>
<feature type="transmembrane region" description="Helical" evidence="1">
    <location>
        <begin position="255"/>
        <end position="274"/>
    </location>
</feature>
<name>A0AAJ0FZ26_9HYPO</name>
<evidence type="ECO:0000313" key="3">
    <source>
        <dbReference type="Proteomes" id="UP001251528"/>
    </source>
</evidence>
<feature type="transmembrane region" description="Helical" evidence="1">
    <location>
        <begin position="436"/>
        <end position="454"/>
    </location>
</feature>
<comment type="caution">
    <text evidence="2">The sequence shown here is derived from an EMBL/GenBank/DDBJ whole genome shotgun (WGS) entry which is preliminary data.</text>
</comment>
<evidence type="ECO:0000256" key="1">
    <source>
        <dbReference type="SAM" id="Phobius"/>
    </source>
</evidence>